<dbReference type="RefSeq" id="WP_369171226.1">
    <property type="nucleotide sequence ID" value="NZ_CP163439.1"/>
</dbReference>
<dbReference type="AlphaFoldDB" id="A0AB39Q2A3"/>
<gene>
    <name evidence="1" type="ORF">AB5J49_26525</name>
</gene>
<sequence>MRCEAGAEEEFEAAGGLLVDRLVRWAGEQGLPVDAFMAETALDYRHRATADGRLGWWEPRHVEELLLSWLPQQVTELPGEERGDGPGTLRALLRFLHAVQLADPRGPALDDSLGAVDAAEERYPEAMADRNRWSLAKFWAVTAAEQGVDVMDGVALQRFAERAQRGEIAYDQRTLDEIMDRRLNGRVLADGARAEPQLPVVLPSEGELRRQAEASTLAAQLRGLAE</sequence>
<name>A0AB39Q2A3_9ACTN</name>
<organism evidence="1">
    <name type="scientific">Streptomyces sp. R28</name>
    <dbReference type="NCBI Taxonomy" id="3238628"/>
    <lineage>
        <taxon>Bacteria</taxon>
        <taxon>Bacillati</taxon>
        <taxon>Actinomycetota</taxon>
        <taxon>Actinomycetes</taxon>
        <taxon>Kitasatosporales</taxon>
        <taxon>Streptomycetaceae</taxon>
        <taxon>Streptomyces</taxon>
    </lineage>
</organism>
<protein>
    <submittedName>
        <fullName evidence="1">Uncharacterized protein</fullName>
    </submittedName>
</protein>
<evidence type="ECO:0000313" key="1">
    <source>
        <dbReference type="EMBL" id="XDQ36602.1"/>
    </source>
</evidence>
<dbReference type="EMBL" id="CP163439">
    <property type="protein sequence ID" value="XDQ36602.1"/>
    <property type="molecule type" value="Genomic_DNA"/>
</dbReference>
<proteinExistence type="predicted"/>
<reference evidence="1" key="1">
    <citation type="submission" date="2024-07" db="EMBL/GenBank/DDBJ databases">
        <authorList>
            <person name="Yu S.T."/>
        </authorList>
    </citation>
    <scope>NUCLEOTIDE SEQUENCE</scope>
    <source>
        <strain evidence="1">R28</strain>
    </source>
</reference>
<accession>A0AB39Q2A3</accession>